<protein>
    <recommendedName>
        <fullName evidence="2">Phage tail assembly chaperone-like domain-containing protein</fullName>
    </recommendedName>
</protein>
<evidence type="ECO:0000313" key="3">
    <source>
        <dbReference type="EMBL" id="KRP68648.1"/>
    </source>
</evidence>
<reference evidence="3 4" key="1">
    <citation type="submission" date="2015-02" db="EMBL/GenBank/DDBJ databases">
        <title>Two Pseudomonas sp. nov., isolated from raw milk.</title>
        <authorList>
            <person name="Wenning M."/>
            <person name="von Neubeck M."/>
            <person name="Huptas C."/>
            <person name="Scherer S."/>
        </authorList>
    </citation>
    <scope>NUCLEOTIDE SEQUENCE [LARGE SCALE GENOMIC DNA]</scope>
    <source>
        <strain evidence="3 4">DSM 29164</strain>
    </source>
</reference>
<organism evidence="3 4">
    <name type="scientific">Pseudomonas paralactis</name>
    <dbReference type="NCBI Taxonomy" id="1615673"/>
    <lineage>
        <taxon>Bacteria</taxon>
        <taxon>Pseudomonadati</taxon>
        <taxon>Pseudomonadota</taxon>
        <taxon>Gammaproteobacteria</taxon>
        <taxon>Pseudomonadales</taxon>
        <taxon>Pseudomonadaceae</taxon>
        <taxon>Pseudomonas</taxon>
    </lineage>
</organism>
<dbReference type="AlphaFoldDB" id="A0A0R3A6G3"/>
<dbReference type="Proteomes" id="UP000050852">
    <property type="component" value="Unassembled WGS sequence"/>
</dbReference>
<evidence type="ECO:0000256" key="1">
    <source>
        <dbReference type="SAM" id="MobiDB-lite"/>
    </source>
</evidence>
<evidence type="ECO:0000259" key="2">
    <source>
        <dbReference type="Pfam" id="PF16778"/>
    </source>
</evidence>
<dbReference type="RefSeq" id="WP_244885987.1">
    <property type="nucleotide sequence ID" value="NZ_JYLN01000016.1"/>
</dbReference>
<dbReference type="InterPro" id="IPR031893">
    <property type="entry name" value="Phage_tail_APC"/>
</dbReference>
<dbReference type="Pfam" id="PF16778">
    <property type="entry name" value="Phage_tail_APC"/>
    <property type="match status" value="1"/>
</dbReference>
<name>A0A0R3A6G3_9PSED</name>
<comment type="caution">
    <text evidence="3">The sequence shown here is derived from an EMBL/GenBank/DDBJ whole genome shotgun (WGS) entry which is preliminary data.</text>
</comment>
<proteinExistence type="predicted"/>
<gene>
    <name evidence="3" type="ORF">TX23_25590</name>
</gene>
<feature type="region of interest" description="Disordered" evidence="1">
    <location>
        <begin position="106"/>
        <end position="129"/>
    </location>
</feature>
<evidence type="ECO:0000313" key="4">
    <source>
        <dbReference type="Proteomes" id="UP000050852"/>
    </source>
</evidence>
<dbReference type="PATRIC" id="fig|1615673.3.peg.732"/>
<feature type="domain" description="Phage tail assembly chaperone-like" evidence="2">
    <location>
        <begin position="55"/>
        <end position="122"/>
    </location>
</feature>
<sequence>MNDLAYRFTVAGVQRMPDLVFVPDDMGNKDWVSYLEWVADGGQTLPKSTVEEAANEERRWRDSELLDLVWLRDRHRDQAEMGADTTLTAEQYAELLSYMQQLRDWPQSDNFPDTGKRPVPPAWIKDQTR</sequence>
<accession>A0A0R3A6G3</accession>
<dbReference type="EMBL" id="JYLN01000016">
    <property type="protein sequence ID" value="KRP68648.1"/>
    <property type="molecule type" value="Genomic_DNA"/>
</dbReference>